<evidence type="ECO:0000259" key="1">
    <source>
        <dbReference type="Pfam" id="PF01609"/>
    </source>
</evidence>
<dbReference type="GO" id="GO:0003677">
    <property type="term" value="F:DNA binding"/>
    <property type="evidence" value="ECO:0007669"/>
    <property type="project" value="InterPro"/>
</dbReference>
<dbReference type="InterPro" id="IPR002559">
    <property type="entry name" value="Transposase_11"/>
</dbReference>
<proteinExistence type="predicted"/>
<name>L0A696_DEIPD</name>
<dbReference type="AlphaFoldDB" id="L0A696"/>
<accession>L0A696</accession>
<feature type="domain" description="Transposase IS4-like" evidence="1">
    <location>
        <begin position="112"/>
        <end position="295"/>
    </location>
</feature>
<dbReference type="InterPro" id="IPR012337">
    <property type="entry name" value="RNaseH-like_sf"/>
</dbReference>
<evidence type="ECO:0000313" key="2">
    <source>
        <dbReference type="EMBL" id="AFZ69408.1"/>
    </source>
</evidence>
<dbReference type="NCBIfam" id="NF033591">
    <property type="entry name" value="transpos_IS4_2"/>
    <property type="match status" value="1"/>
</dbReference>
<dbReference type="RefSeq" id="WP_015231310.1">
    <property type="nucleotide sequence ID" value="NC_019789.1"/>
</dbReference>
<dbReference type="OrthoDB" id="58068at2"/>
<dbReference type="Pfam" id="PF01609">
    <property type="entry name" value="DDE_Tnp_1"/>
    <property type="match status" value="1"/>
</dbReference>
<dbReference type="Proteomes" id="UP000010467">
    <property type="component" value="Plasmid pDEIPE01"/>
</dbReference>
<dbReference type="KEGG" id="dpd:Deipe_4016"/>
<protein>
    <submittedName>
        <fullName evidence="2">Transposase family protein</fullName>
    </submittedName>
</protein>
<sequence>MSLQEAALTDPTKLGEVFKHHLPFLRRDTLQRLADVVTALIQARSTKHARLALHLPGHASSSVKLRRVERCLHDPQLDQDVFLKLLLPLLPDDKLVMTMDRTNWEYGEADLNVLVLGVVLEGFTLPLVWTALPHGGSSDTRTRERLVARLLKVLPAKQWRVLVADREFVGREWFAFLRRRGVKRCLRIRGDSRVDDLRLDEGWAYVEPGQVVGVLEKANIYGQVMQLVVTRTPEGELLALATDLKIDETRGVYHLRWSVESTFSAQKSRGFDLEASAMTKPARLERLVGVVTLAMAWCLRIGTWCHEQRPIKRKKHGRRAVSLVKYGLERLAAALRWGTSDRTILLSLVMQPFPAPIQHSAQDVGY</sequence>
<keyword evidence="3" id="KW-1185">Reference proteome</keyword>
<dbReference type="InterPro" id="IPR047658">
    <property type="entry name" value="IS4-like_transpos"/>
</dbReference>
<dbReference type="PATRIC" id="fig|937777.3.peg.4033"/>
<dbReference type="SUPFAM" id="SSF53098">
    <property type="entry name" value="Ribonuclease H-like"/>
    <property type="match status" value="1"/>
</dbReference>
<evidence type="ECO:0000313" key="3">
    <source>
        <dbReference type="Proteomes" id="UP000010467"/>
    </source>
</evidence>
<reference evidence="3" key="1">
    <citation type="submission" date="2012-03" db="EMBL/GenBank/DDBJ databases">
        <title>Complete sequence of plasmid 1 of Deinococcus peraridilitoris DSM 19664.</title>
        <authorList>
            <person name="Lucas S."/>
            <person name="Copeland A."/>
            <person name="Lapidus A."/>
            <person name="Glavina del Rio T."/>
            <person name="Dalin E."/>
            <person name="Tice H."/>
            <person name="Bruce D."/>
            <person name="Goodwin L."/>
            <person name="Pitluck S."/>
            <person name="Peters L."/>
            <person name="Mikhailova N."/>
            <person name="Lu M."/>
            <person name="Kyrpides N."/>
            <person name="Mavromatis K."/>
            <person name="Ivanova N."/>
            <person name="Brettin T."/>
            <person name="Detter J.C."/>
            <person name="Han C."/>
            <person name="Larimer F."/>
            <person name="Land M."/>
            <person name="Hauser L."/>
            <person name="Markowitz V."/>
            <person name="Cheng J.-F."/>
            <person name="Hugenholtz P."/>
            <person name="Woyke T."/>
            <person name="Wu D."/>
            <person name="Pukall R."/>
            <person name="Steenblock K."/>
            <person name="Brambilla E."/>
            <person name="Klenk H.-P."/>
            <person name="Eisen J.A."/>
        </authorList>
    </citation>
    <scope>NUCLEOTIDE SEQUENCE [LARGE SCALE GENOMIC DNA]</scope>
    <source>
        <strain evidence="3">DSM 19664 / LMG 22246 / CIP 109416 / KR-200</strain>
        <plasmid evidence="3">Plasmid pDEIPE01</plasmid>
    </source>
</reference>
<gene>
    <name evidence="2" type="ordered locus">Deipe_4016</name>
</gene>
<organism evidence="2 3">
    <name type="scientific">Deinococcus peraridilitoris (strain DSM 19664 / LMG 22246 / CIP 109416 / KR-200)</name>
    <dbReference type="NCBI Taxonomy" id="937777"/>
    <lineage>
        <taxon>Bacteria</taxon>
        <taxon>Thermotogati</taxon>
        <taxon>Deinococcota</taxon>
        <taxon>Deinococci</taxon>
        <taxon>Deinococcales</taxon>
        <taxon>Deinococcaceae</taxon>
        <taxon>Deinococcus</taxon>
    </lineage>
</organism>
<dbReference type="GO" id="GO:0004803">
    <property type="term" value="F:transposase activity"/>
    <property type="evidence" value="ECO:0007669"/>
    <property type="project" value="InterPro"/>
</dbReference>
<keyword evidence="2" id="KW-0614">Plasmid</keyword>
<dbReference type="HOGENOM" id="CLU_058184_2_0_0"/>
<dbReference type="GO" id="GO:0006313">
    <property type="term" value="P:DNA transposition"/>
    <property type="evidence" value="ECO:0007669"/>
    <property type="project" value="InterPro"/>
</dbReference>
<dbReference type="EMBL" id="CP003383">
    <property type="protein sequence ID" value="AFZ69408.1"/>
    <property type="molecule type" value="Genomic_DNA"/>
</dbReference>
<geneLocation type="plasmid" evidence="2 3">
    <name>pDEIPE01</name>
</geneLocation>